<feature type="compositionally biased region" description="Basic and acidic residues" evidence="1">
    <location>
        <begin position="41"/>
        <end position="56"/>
    </location>
</feature>
<feature type="region of interest" description="Disordered" evidence="1">
    <location>
        <begin position="1"/>
        <end position="79"/>
    </location>
</feature>
<dbReference type="AlphaFoldDB" id="A0A1V6MK30"/>
<organism evidence="2 3">
    <name type="scientific">Streptomyces phaeoluteigriseus</name>
    <dbReference type="NCBI Taxonomy" id="114686"/>
    <lineage>
        <taxon>Bacteria</taxon>
        <taxon>Bacillati</taxon>
        <taxon>Actinomycetota</taxon>
        <taxon>Actinomycetes</taxon>
        <taxon>Kitasatosporales</taxon>
        <taxon>Streptomycetaceae</taxon>
        <taxon>Streptomyces</taxon>
        <taxon>Streptomyces aurantiacus group</taxon>
    </lineage>
</organism>
<feature type="compositionally biased region" description="Basic and acidic residues" evidence="1">
    <location>
        <begin position="1"/>
        <end position="28"/>
    </location>
</feature>
<dbReference type="EMBL" id="MPOH02000019">
    <property type="protein sequence ID" value="OQD52830.1"/>
    <property type="molecule type" value="Genomic_DNA"/>
</dbReference>
<comment type="caution">
    <text evidence="2">The sequence shown here is derived from an EMBL/GenBank/DDBJ whole genome shotgun (WGS) entry which is preliminary data.</text>
</comment>
<sequence>MRERARSDGEEDRRPGLGGGRAERETHGSGRSPEAVMDETDLVRREAVAFEPREPGGRGSRGSRGSRTGRTAAEGASAP</sequence>
<protein>
    <submittedName>
        <fullName evidence="2">Uncharacterized protein</fullName>
    </submittedName>
</protein>
<gene>
    <name evidence="2" type="ORF">BM536_032660</name>
</gene>
<dbReference type="Proteomes" id="UP000184286">
    <property type="component" value="Unassembled WGS sequence"/>
</dbReference>
<reference evidence="3" key="1">
    <citation type="submission" date="2016-11" db="EMBL/GenBank/DDBJ databases">
        <authorList>
            <person name="Schniete J.K."/>
            <person name="Salih T."/>
            <person name="Algora Gallardo L."/>
            <person name="Martinez Fernandez S."/>
            <person name="Herron P.R."/>
        </authorList>
    </citation>
    <scope>NUCLEOTIDE SEQUENCE [LARGE SCALE GENOMIC DNA]</scope>
    <source>
        <strain evidence="3">DSM 41896</strain>
    </source>
</reference>
<proteinExistence type="predicted"/>
<evidence type="ECO:0000313" key="2">
    <source>
        <dbReference type="EMBL" id="OQD52830.1"/>
    </source>
</evidence>
<accession>A0A1V6MK30</accession>
<reference evidence="2 3" key="2">
    <citation type="submission" date="2017-02" db="EMBL/GenBank/DDBJ databases">
        <title>Draft genome sequence of Streptomyces phaeoluteigriseus type strain DSM41896.</title>
        <authorList>
            <person name="Salih T.S."/>
            <person name="Algora Gallardo L."/>
            <person name="Melo Santos T."/>
            <person name="Filgueira Martinez S."/>
            <person name="Herron P.R."/>
        </authorList>
    </citation>
    <scope>NUCLEOTIDE SEQUENCE [LARGE SCALE GENOMIC DNA]</scope>
    <source>
        <strain evidence="2 3">DSM 41896</strain>
    </source>
</reference>
<evidence type="ECO:0000313" key="3">
    <source>
        <dbReference type="Proteomes" id="UP000184286"/>
    </source>
</evidence>
<evidence type="ECO:0000256" key="1">
    <source>
        <dbReference type="SAM" id="MobiDB-lite"/>
    </source>
</evidence>
<name>A0A1V6MK30_9ACTN</name>